<dbReference type="CDD" id="cd19094">
    <property type="entry name" value="AKR_Tas-like"/>
    <property type="match status" value="1"/>
</dbReference>
<accession>A0ABZ2V7Q4</accession>
<dbReference type="SUPFAM" id="SSF51430">
    <property type="entry name" value="NAD(P)-linked oxidoreductase"/>
    <property type="match status" value="1"/>
</dbReference>
<gene>
    <name evidence="3" type="ORF">AABB29_08335</name>
</gene>
<evidence type="ECO:0000256" key="1">
    <source>
        <dbReference type="ARBA" id="ARBA00023002"/>
    </source>
</evidence>
<dbReference type="InterPro" id="IPR023210">
    <property type="entry name" value="NADP_OxRdtase_dom"/>
</dbReference>
<dbReference type="InterPro" id="IPR036812">
    <property type="entry name" value="NAD(P)_OxRdtase_dom_sf"/>
</dbReference>
<dbReference type="Pfam" id="PF00248">
    <property type="entry name" value="Aldo_ket_red"/>
    <property type="match status" value="1"/>
</dbReference>
<evidence type="ECO:0000259" key="2">
    <source>
        <dbReference type="Pfam" id="PF00248"/>
    </source>
</evidence>
<organism evidence="3 4">
    <name type="scientific">Yoonia phaeophyticola</name>
    <dbReference type="NCBI Taxonomy" id="3137369"/>
    <lineage>
        <taxon>Bacteria</taxon>
        <taxon>Pseudomonadati</taxon>
        <taxon>Pseudomonadota</taxon>
        <taxon>Alphaproteobacteria</taxon>
        <taxon>Rhodobacterales</taxon>
        <taxon>Paracoccaceae</taxon>
        <taxon>Yoonia</taxon>
    </lineage>
</organism>
<protein>
    <submittedName>
        <fullName evidence="3">Aldo/keto reductase</fullName>
    </submittedName>
</protein>
<dbReference type="EMBL" id="CP150951">
    <property type="protein sequence ID" value="WZC50610.1"/>
    <property type="molecule type" value="Genomic_DNA"/>
</dbReference>
<dbReference type="Proteomes" id="UP001440612">
    <property type="component" value="Chromosome"/>
</dbReference>
<dbReference type="Gene3D" id="3.20.20.100">
    <property type="entry name" value="NADP-dependent oxidoreductase domain"/>
    <property type="match status" value="1"/>
</dbReference>
<dbReference type="PANTHER" id="PTHR43364">
    <property type="entry name" value="NADH-SPECIFIC METHYLGLYOXAL REDUCTASE-RELATED"/>
    <property type="match status" value="1"/>
</dbReference>
<reference evidence="4" key="1">
    <citation type="submission" date="2024-04" db="EMBL/GenBank/DDBJ databases">
        <title>Phylogenomic analyses of a clade within the roseobacter group suggest taxonomic reassignments of species of the genera Aestuariivita, Citreicella, Loktanella, Nautella, Pelagibaca, Ruegeria, Thalassobius, Thiobacimonas and Tropicibacter, and the proposal o.</title>
        <authorList>
            <person name="Jeon C.O."/>
        </authorList>
    </citation>
    <scope>NUCLEOTIDE SEQUENCE [LARGE SCALE GENOMIC DNA]</scope>
    <source>
        <strain evidence="4">BS5-3</strain>
    </source>
</reference>
<evidence type="ECO:0000313" key="4">
    <source>
        <dbReference type="Proteomes" id="UP001440612"/>
    </source>
</evidence>
<evidence type="ECO:0000313" key="3">
    <source>
        <dbReference type="EMBL" id="WZC50610.1"/>
    </source>
</evidence>
<name>A0ABZ2V7Q4_9RHOB</name>
<keyword evidence="4" id="KW-1185">Reference proteome</keyword>
<dbReference type="RefSeq" id="WP_341368712.1">
    <property type="nucleotide sequence ID" value="NZ_CP150951.2"/>
</dbReference>
<proteinExistence type="predicted"/>
<dbReference type="InterPro" id="IPR050523">
    <property type="entry name" value="AKR_Detox_Biosynth"/>
</dbReference>
<sequence>MQKLPLGRSGIMVSEWCLGTMTYGNQTPEDDAHSQIDMALDAGINFLDTAEMYPVNPISAETVGLSEQVIGNWIAKTGRRDDIVIATKVSGNNPGWVRDGRGYDGDVIRETVDASLKRLQTDIIDLYQMHWPVRGSYMFRQNWSYDPSAQNRQHTLDHMMDVLEALGEAQQAGKIRAIGMSNESAWGMIKWIDQAEAAGLPRMVSVQNEYSLLCRLYDTDMAEMAVNEDVTLLSFSPLACGLLTGKYQGGVIPDGSRMSLNNELGGRMNARTLPVTQAYLDLAAQHGLDPVHMAMAWQRTRPFPVSAIFGATTSDQLAHILAGKDLHLSDEVIAQIDVLHKAHPMPY</sequence>
<keyword evidence="1" id="KW-0560">Oxidoreductase</keyword>
<feature type="domain" description="NADP-dependent oxidoreductase" evidence="2">
    <location>
        <begin position="17"/>
        <end position="338"/>
    </location>
</feature>
<dbReference type="PANTHER" id="PTHR43364:SF4">
    <property type="entry name" value="NAD(P)-LINKED OXIDOREDUCTASE SUPERFAMILY PROTEIN"/>
    <property type="match status" value="1"/>
</dbReference>